<dbReference type="STRING" id="559295.C5DH88"/>
<dbReference type="Proteomes" id="UP000002036">
    <property type="component" value="Chromosome E"/>
</dbReference>
<evidence type="ECO:0000256" key="6">
    <source>
        <dbReference type="ARBA" id="ARBA00023163"/>
    </source>
</evidence>
<evidence type="ECO:0000313" key="11">
    <source>
        <dbReference type="EMBL" id="CAR23149.1"/>
    </source>
</evidence>
<dbReference type="eggNOG" id="ENOG502SC5V">
    <property type="taxonomic scope" value="Eukaryota"/>
</dbReference>
<feature type="domain" description="BZIP" evidence="10">
    <location>
        <begin position="183"/>
        <end position="198"/>
    </location>
</feature>
<dbReference type="AlphaFoldDB" id="C5DH88"/>
<dbReference type="SUPFAM" id="SSF57959">
    <property type="entry name" value="Leucine zipper domain"/>
    <property type="match status" value="1"/>
</dbReference>
<evidence type="ECO:0000256" key="4">
    <source>
        <dbReference type="ARBA" id="ARBA00023015"/>
    </source>
</evidence>
<name>C5DH88_LACTC</name>
<dbReference type="PROSITE" id="PS00036">
    <property type="entry name" value="BZIP_BASIC"/>
    <property type="match status" value="1"/>
</dbReference>
<keyword evidence="12" id="KW-1185">Reference proteome</keyword>
<dbReference type="InParanoid" id="C5DH88"/>
<comment type="function">
    <text evidence="1">Putative transcription factor.</text>
</comment>
<comment type="subcellular location">
    <subcellularLocation>
        <location evidence="2">Nucleus</location>
    </subcellularLocation>
</comment>
<feature type="region of interest" description="Disordered" evidence="9">
    <location>
        <begin position="1"/>
        <end position="98"/>
    </location>
</feature>
<dbReference type="PANTHER" id="PTHR40621:SF11">
    <property type="entry name" value="TRANSCRIPTION FACTOR KAPC-RELATED"/>
    <property type="match status" value="1"/>
</dbReference>
<dbReference type="OMA" id="AKEYDRM"/>
<feature type="compositionally biased region" description="Low complexity" evidence="9">
    <location>
        <begin position="26"/>
        <end position="59"/>
    </location>
</feature>
<dbReference type="InterPro" id="IPR004827">
    <property type="entry name" value="bZIP"/>
</dbReference>
<dbReference type="KEGG" id="lth:KLTH0E02222g"/>
<evidence type="ECO:0000256" key="9">
    <source>
        <dbReference type="SAM" id="MobiDB-lite"/>
    </source>
</evidence>
<evidence type="ECO:0000256" key="8">
    <source>
        <dbReference type="ARBA" id="ARBA00044067"/>
    </source>
</evidence>
<dbReference type="GeneID" id="8291725"/>
<keyword evidence="5" id="KW-0238">DNA-binding</keyword>
<evidence type="ECO:0000256" key="7">
    <source>
        <dbReference type="ARBA" id="ARBA00023242"/>
    </source>
</evidence>
<protein>
    <recommendedName>
        <fullName evidence="8">Putative transcription factor kapC</fullName>
    </recommendedName>
</protein>
<evidence type="ECO:0000256" key="3">
    <source>
        <dbReference type="ARBA" id="ARBA00007163"/>
    </source>
</evidence>
<feature type="compositionally biased region" description="Polar residues" evidence="9">
    <location>
        <begin position="1"/>
        <end position="11"/>
    </location>
</feature>
<dbReference type="InterPro" id="IPR050936">
    <property type="entry name" value="AP-1-like"/>
</dbReference>
<dbReference type="Gene3D" id="1.20.5.170">
    <property type="match status" value="1"/>
</dbReference>
<sequence>MSNQSLPQMQGVQVLPSLNMRGGGAVNAAPGTGGATAQQQQQQQQQQHQHQQQLQAAVQPPQPQLQTGLVPHGALSAQGQHPGGLALPHPGQPLSMPYIPQVGPHLGLSLGALGGVSGVSGAVNGVRVTSSSATPQPPGAGAGPAAGAAGGAAADARASEGEHLDNSTGQLIGKSGKPLRNTKRAAQNRNAQKAFRQRRERYIKDLEVKAKEYDRMDAQTAALVQENESLKRYVLELEQRLGVRRAASTVGLPHEAHPAIKPPE</sequence>
<evidence type="ECO:0000313" key="12">
    <source>
        <dbReference type="Proteomes" id="UP000002036"/>
    </source>
</evidence>
<keyword evidence="6" id="KW-0804">Transcription</keyword>
<dbReference type="HOGENOM" id="CLU_1053982_0_0_1"/>
<accession>C5DH88</accession>
<keyword evidence="7" id="KW-0539">Nucleus</keyword>
<proteinExistence type="inferred from homology"/>
<gene>
    <name evidence="11" type="ordered locus">KLTH0E02222g</name>
</gene>
<feature type="compositionally biased region" description="Gly residues" evidence="9">
    <location>
        <begin position="140"/>
        <end position="150"/>
    </location>
</feature>
<dbReference type="GO" id="GO:0000976">
    <property type="term" value="F:transcription cis-regulatory region binding"/>
    <property type="evidence" value="ECO:0007669"/>
    <property type="project" value="InterPro"/>
</dbReference>
<dbReference type="EMBL" id="CU928169">
    <property type="protein sequence ID" value="CAR23149.1"/>
    <property type="molecule type" value="Genomic_DNA"/>
</dbReference>
<dbReference type="Pfam" id="PF00170">
    <property type="entry name" value="bZIP_1"/>
    <property type="match status" value="1"/>
</dbReference>
<dbReference type="OrthoDB" id="2593073at2759"/>
<evidence type="ECO:0000256" key="5">
    <source>
        <dbReference type="ARBA" id="ARBA00023125"/>
    </source>
</evidence>
<comment type="similarity">
    <text evidence="3">Belongs to the bZIP family.</text>
</comment>
<organism evidence="11 12">
    <name type="scientific">Lachancea thermotolerans (strain ATCC 56472 / CBS 6340 / NRRL Y-8284)</name>
    <name type="common">Yeast</name>
    <name type="synonym">Kluyveromyces thermotolerans</name>
    <dbReference type="NCBI Taxonomy" id="559295"/>
    <lineage>
        <taxon>Eukaryota</taxon>
        <taxon>Fungi</taxon>
        <taxon>Dikarya</taxon>
        <taxon>Ascomycota</taxon>
        <taxon>Saccharomycotina</taxon>
        <taxon>Saccharomycetes</taxon>
        <taxon>Saccharomycetales</taxon>
        <taxon>Saccharomycetaceae</taxon>
        <taxon>Lachancea</taxon>
    </lineage>
</organism>
<dbReference type="GO" id="GO:0090575">
    <property type="term" value="C:RNA polymerase II transcription regulator complex"/>
    <property type="evidence" value="ECO:0007669"/>
    <property type="project" value="TreeGrafter"/>
</dbReference>
<evidence type="ECO:0000256" key="2">
    <source>
        <dbReference type="ARBA" id="ARBA00004123"/>
    </source>
</evidence>
<reference evidence="11 12" key="1">
    <citation type="journal article" date="2009" name="Genome Res.">
        <title>Comparative genomics of protoploid Saccharomycetaceae.</title>
        <authorList>
            <consortium name="The Genolevures Consortium"/>
            <person name="Souciet J.-L."/>
            <person name="Dujon B."/>
            <person name="Gaillardin C."/>
            <person name="Johnston M."/>
            <person name="Baret P.V."/>
            <person name="Cliften P."/>
            <person name="Sherman D.J."/>
            <person name="Weissenbach J."/>
            <person name="Westhof E."/>
            <person name="Wincker P."/>
            <person name="Jubin C."/>
            <person name="Poulain J."/>
            <person name="Barbe V."/>
            <person name="Segurens B."/>
            <person name="Artiguenave F."/>
            <person name="Anthouard V."/>
            <person name="Vacherie B."/>
            <person name="Val M.-E."/>
            <person name="Fulton R.S."/>
            <person name="Minx P."/>
            <person name="Wilson R."/>
            <person name="Durrens P."/>
            <person name="Jean G."/>
            <person name="Marck C."/>
            <person name="Martin T."/>
            <person name="Nikolski M."/>
            <person name="Rolland T."/>
            <person name="Seret M.-L."/>
            <person name="Casaregola S."/>
            <person name="Despons L."/>
            <person name="Fairhead C."/>
            <person name="Fischer G."/>
            <person name="Lafontaine I."/>
            <person name="Leh V."/>
            <person name="Lemaire M."/>
            <person name="de Montigny J."/>
            <person name="Neuveglise C."/>
            <person name="Thierry A."/>
            <person name="Blanc-Lenfle I."/>
            <person name="Bleykasten C."/>
            <person name="Diffels J."/>
            <person name="Fritsch E."/>
            <person name="Frangeul L."/>
            <person name="Goeffon A."/>
            <person name="Jauniaux N."/>
            <person name="Kachouri-Lafond R."/>
            <person name="Payen C."/>
            <person name="Potier S."/>
            <person name="Pribylova L."/>
            <person name="Ozanne C."/>
            <person name="Richard G.-F."/>
            <person name="Sacerdot C."/>
            <person name="Straub M.-L."/>
            <person name="Talla E."/>
        </authorList>
    </citation>
    <scope>NUCLEOTIDE SEQUENCE [LARGE SCALE GENOMIC DNA]</scope>
    <source>
        <strain evidence="12">ATCC 56472 / CBS 6340 / NRRL Y-8284</strain>
    </source>
</reference>
<keyword evidence="4" id="KW-0805">Transcription regulation</keyword>
<dbReference type="CDD" id="cd14688">
    <property type="entry name" value="bZIP_YAP"/>
    <property type="match status" value="1"/>
</dbReference>
<dbReference type="GO" id="GO:0001228">
    <property type="term" value="F:DNA-binding transcription activator activity, RNA polymerase II-specific"/>
    <property type="evidence" value="ECO:0007669"/>
    <property type="project" value="TreeGrafter"/>
</dbReference>
<dbReference type="RefSeq" id="XP_002553586.1">
    <property type="nucleotide sequence ID" value="XM_002553540.1"/>
</dbReference>
<evidence type="ECO:0000259" key="10">
    <source>
        <dbReference type="PROSITE" id="PS00036"/>
    </source>
</evidence>
<evidence type="ECO:0000256" key="1">
    <source>
        <dbReference type="ARBA" id="ARBA00004049"/>
    </source>
</evidence>
<dbReference type="InterPro" id="IPR046347">
    <property type="entry name" value="bZIP_sf"/>
</dbReference>
<dbReference type="PANTHER" id="PTHR40621">
    <property type="entry name" value="TRANSCRIPTION FACTOR KAPC-RELATED"/>
    <property type="match status" value="1"/>
</dbReference>
<feature type="region of interest" description="Disordered" evidence="9">
    <location>
        <begin position="128"/>
        <end position="198"/>
    </location>
</feature>